<evidence type="ECO:0000313" key="1">
    <source>
        <dbReference type="EMBL" id="KGA15246.1"/>
    </source>
</evidence>
<gene>
    <name evidence="1" type="ORF">GM50_17635</name>
</gene>
<protein>
    <submittedName>
        <fullName evidence="1">Uncharacterized protein</fullName>
    </submittedName>
</protein>
<comment type="caution">
    <text evidence="1">The sequence shown here is derived from an EMBL/GenBank/DDBJ whole genome shotgun (WGS) entry which is preliminary data.</text>
</comment>
<sequence>MEAQFYSDLMKLRRVYSVLLSALLLIGTGSAFADTAITSREEQVATYKAKYDPQFDVVLVKFTAAKKRLAFDASSTALIKNSIANLTETRRVIEQNLADPNAPMANVIRLADE</sequence>
<organism evidence="1">
    <name type="scientific">freshwater metagenome</name>
    <dbReference type="NCBI Taxonomy" id="449393"/>
    <lineage>
        <taxon>unclassified sequences</taxon>
        <taxon>metagenomes</taxon>
        <taxon>ecological metagenomes</taxon>
    </lineage>
</organism>
<dbReference type="AlphaFoldDB" id="A0A094QL84"/>
<feature type="non-terminal residue" evidence="1">
    <location>
        <position position="113"/>
    </location>
</feature>
<proteinExistence type="predicted"/>
<dbReference type="EMBL" id="JNSK01000101">
    <property type="protein sequence ID" value="KGA15246.1"/>
    <property type="molecule type" value="Genomic_DNA"/>
</dbReference>
<reference evidence="1" key="1">
    <citation type="submission" date="2014-05" db="EMBL/GenBank/DDBJ databases">
        <title>Key roles for freshwater Actinobacteria revealed by deep metagenomic sequencing.</title>
        <authorList>
            <person name="Ghai R."/>
            <person name="Mizuno C.M."/>
            <person name="Picazo A."/>
            <person name="Camacho A."/>
            <person name="Rodriguez-Valera F."/>
        </authorList>
    </citation>
    <scope>NUCLEOTIDE SEQUENCE</scope>
</reference>
<accession>A0A094QL84</accession>
<name>A0A094QL84_9ZZZZ</name>